<dbReference type="PANTHER" id="PTHR31780">
    <property type="entry name" value="STRESS RESPONSE PROTEIN NST1-RELATED"/>
    <property type="match status" value="1"/>
</dbReference>
<feature type="compositionally biased region" description="Polar residues" evidence="1">
    <location>
        <begin position="1233"/>
        <end position="1257"/>
    </location>
</feature>
<organism evidence="2 3">
    <name type="scientific">Buddleja alternifolia</name>
    <dbReference type="NCBI Taxonomy" id="168488"/>
    <lineage>
        <taxon>Eukaryota</taxon>
        <taxon>Viridiplantae</taxon>
        <taxon>Streptophyta</taxon>
        <taxon>Embryophyta</taxon>
        <taxon>Tracheophyta</taxon>
        <taxon>Spermatophyta</taxon>
        <taxon>Magnoliopsida</taxon>
        <taxon>eudicotyledons</taxon>
        <taxon>Gunneridae</taxon>
        <taxon>Pentapetalae</taxon>
        <taxon>asterids</taxon>
        <taxon>lamiids</taxon>
        <taxon>Lamiales</taxon>
        <taxon>Scrophulariaceae</taxon>
        <taxon>Buddlejeae</taxon>
        <taxon>Buddleja</taxon>
    </lineage>
</organism>
<evidence type="ECO:0000313" key="2">
    <source>
        <dbReference type="EMBL" id="KAG8384388.1"/>
    </source>
</evidence>
<name>A0AAV6XQ67_9LAMI</name>
<feature type="region of interest" description="Disordered" evidence="1">
    <location>
        <begin position="1625"/>
        <end position="1650"/>
    </location>
</feature>
<feature type="compositionally biased region" description="Acidic residues" evidence="1">
    <location>
        <begin position="1074"/>
        <end position="1108"/>
    </location>
</feature>
<feature type="region of interest" description="Disordered" evidence="1">
    <location>
        <begin position="287"/>
        <end position="362"/>
    </location>
</feature>
<feature type="compositionally biased region" description="Polar residues" evidence="1">
    <location>
        <begin position="459"/>
        <end position="473"/>
    </location>
</feature>
<dbReference type="PANTHER" id="PTHR31780:SF10">
    <property type="entry name" value="LD36051P"/>
    <property type="match status" value="1"/>
</dbReference>
<feature type="region of interest" description="Disordered" evidence="1">
    <location>
        <begin position="2076"/>
        <end position="2099"/>
    </location>
</feature>
<evidence type="ECO:0000313" key="3">
    <source>
        <dbReference type="Proteomes" id="UP000826271"/>
    </source>
</evidence>
<feature type="region of interest" description="Disordered" evidence="1">
    <location>
        <begin position="1593"/>
        <end position="1613"/>
    </location>
</feature>
<feature type="compositionally biased region" description="Basic and acidic residues" evidence="1">
    <location>
        <begin position="348"/>
        <end position="362"/>
    </location>
</feature>
<feature type="region of interest" description="Disordered" evidence="1">
    <location>
        <begin position="16"/>
        <end position="45"/>
    </location>
</feature>
<feature type="region of interest" description="Disordered" evidence="1">
    <location>
        <begin position="1165"/>
        <end position="1257"/>
    </location>
</feature>
<dbReference type="Proteomes" id="UP000826271">
    <property type="component" value="Unassembled WGS sequence"/>
</dbReference>
<feature type="compositionally biased region" description="Polar residues" evidence="1">
    <location>
        <begin position="2365"/>
        <end position="2384"/>
    </location>
</feature>
<reference evidence="2" key="1">
    <citation type="submission" date="2019-10" db="EMBL/GenBank/DDBJ databases">
        <authorList>
            <person name="Zhang R."/>
            <person name="Pan Y."/>
            <person name="Wang J."/>
            <person name="Ma R."/>
            <person name="Yu S."/>
        </authorList>
    </citation>
    <scope>NUCLEOTIDE SEQUENCE</scope>
    <source>
        <strain evidence="2">LA-IB0</strain>
        <tissue evidence="2">Leaf</tissue>
    </source>
</reference>
<feature type="compositionally biased region" description="Basic residues" evidence="1">
    <location>
        <begin position="18"/>
        <end position="28"/>
    </location>
</feature>
<gene>
    <name evidence="2" type="ORF">BUALT_Bualt04G0112900</name>
</gene>
<dbReference type="EMBL" id="WHWC01000004">
    <property type="protein sequence ID" value="KAG8384388.1"/>
    <property type="molecule type" value="Genomic_DNA"/>
</dbReference>
<sequence>MANHGSKFVSVNLNKSYGHQHHPNHHSHYSSFNGGGGGSYGQAAAAGRGRGGIGGGGGMVVLSRNRGAAPKAASKLSVPPPLNLPSLRKEHEKFDTLGPGGGPGGGAGTGSGSRPTSSGVGWTKPVAATTVIPHKNESIVDTPGVDGFGSADGASRGSGSYMPPSARSNGVGVVGSGSVSRNFPPSVEKAMVLRGEDFPSLQAARPVSSGGSQKQKDSLNQKQKQVAREELAQDKRDSYHLGPLVDMGASSRNTVGNQLVENGGERRGIGTGRMADQIQKQEKYFPDPLPLVHMNPRSNWEDDERDTGHGFVERRRDSGYSNSESYWDRDFDLPRPSLLPHKPVQNQYDRRGQRDNETGKKFSSEVLKMDPYHKDVRAPSREGQEVNKFRTSAFSKDGFNSQEVGNYRNDVGARMTGPNNMINENRYSPPQYGNTNRDGSVMLNRDSTFGRRDLGLIGRQQQRNNSMESFNNRGSERSSWDRHVAEHPNRYRGDNSQSNTLSKSSFASSGRMHPINDPILTMGRDKRSSKSDRSFSEDPFLRDFGSSGFDEQDLFSGGLVGVIKRKKDAVKSTDFHDPVRESFEAELERVQKMQELERQRIVEEQERALEHARREEEERQRKIRDEEESRRRLEEEAREDAWRAEQERVEAIRKAEELRIAREEEKRRIYMEEERRKQAAMQKLQELEAKMAKRGAETFMGGASVSNTIVDDKLEAAVKEKDTSMSLDLDTWEDGERMVENVTASASFESSAHSRPLEMGSRPYPPREGSSNILDRGKAINSWRRDVFDGDSFPPPLSDPDTGHYSPRQDAFGGGRAAPHTEFNGGAGYMSSRGYLKAGVQEPHSDEFGYQKHHRWGLSGDADSYGKLREMDSEYHDSASDKYGDSGWGLGRARGNTRHPYPERLYPHSEANELYSYGRSRYSMRQPRVLPPPIASAQRTNFRRVTEHSGPSTFLDNDIQYAHATRSESSRQTAYYGSNQGGLEPSEVVGLQQENSTLEDQNKTIRCDSQSSLSVSSPPNSPPHLSHDELDESGDSPVTSAVADGKRSVLTVNELNVNSGNSTIVMPSDSISAVEDEEWTENDDTLQQQEEYDEDEDGYREEDEVREVDDENLEMNEKFEGLELEERESSHMMENVVLGFDEGVEVVIPSDDLVEKKLVSHEKSFGISNSSDGLMEERGPVDGFPSNEQRLRPADNSYSKNAASSIVKVPEGSIDQPVGTPSSSETVDLLDNADSSGSTGVAAQHTGSSSGDISATADQTNMSSFSSAGSPADLPVKLQFGLFSGPSLIPSPVPAIQIGSIQMPLHIHPPIGPSLPHLHPSQPPMFQFGQIRYTSPISQGILPMATQSMSFVQPNMHGHLNLKQNAGGSVPSQPARDASIQDVSTDVDPSISLNKQPSFVSVPAEQSNVSLSQGLNPVLDGREDNSIDRSSSSGVSGANDKKIKQGYGSHGVKKGQYDAVSKARGSESQLQNVQPAMQSLSGERNFSAQRGLGPAYGGRGKRFAYAVKNANQRSSFQYHDMAAESNGFQRRPRRTVQRTEFRVRENNDRRAGPVFVSPNDTASDDKSNYTGKAVGVFTRSGSKRGAISNRTMKQRIESEPSTSGNMISHGVNSGDSVAKEMSKNLSIKSQHTSHSGEANLRRNVSEDDVDAPLQSGVVRVFKQPGIEAPSDEDDFIEVRSKRQMLNDRREQRAKEMKAKSHANIKPPRKPRSTRQMDVVSRSHNKLYMPLDSEESKNSHLDFAASDRPQFVNNEGSTGFTTAVSQHTVGAPAINSEVQSVKAPQAGCVSVVSRGGAERDQDIIFDRNDKVMDLVESSSTTWNTAGINQQTQTQINEVIEPARYDSHISAVGGHTSAVSDPILPTSAILTKDKTFSSGASPINSLLAGEKIQFGAVTSPTVLPPSSRVVSLGIGAPGSNRPDLQMSRNFPVSENENSLFFEKEKHLSDSCVPLQDSEAEAEAAASAVAVAAISSDEIVGNGLGSVNSKSFGSADIDGITSGVVGDQHLARQSRGEELSVSLPADLSVETTPISLWPLLPSPQSSRQMVSHFPGGPPSHFPFYEMNPLLGGQIFAFSPHEESSGTQSQPQKSTAASGPLGNWQQCHSGVDSFYGHPAGYPGPFISPPGGIPGVQGPPHMVVYNHFAPVEQYGQVGLSFMGTTYIPSGKQADWKNNPTSSAMHIGEGDVNNMNMNTVQRNAPIQHLAPGSPLLPMPSPLPMFDVSPFQYNKLMTFLFQTAPDLPVQARWGHIPASQLHSVPVSRPLQSQVEVALPSQVNHGHTIDQSLAVNRFTESRIPTPSDNNSPRFTVASDTNIAPFSAELGLVDPLRSTTTSSGQSSVVKSSSGSANAEPCKNDKVESGIGNISKHQSASSVKTHFSQKSSGYTYPRGGMSQRNNTGNDWSHRRMGFHGRNQSTTSMDKSYPSSKMKQIYVPKQTTSGSSTT</sequence>
<feature type="compositionally biased region" description="Polar residues" evidence="1">
    <location>
        <begin position="1599"/>
        <end position="1613"/>
    </location>
</feature>
<feature type="compositionally biased region" description="Polar residues" evidence="1">
    <location>
        <begin position="1625"/>
        <end position="1636"/>
    </location>
</feature>
<feature type="compositionally biased region" description="Polar residues" evidence="1">
    <location>
        <begin position="1403"/>
        <end position="1415"/>
    </location>
</feature>
<keyword evidence="3" id="KW-1185">Reference proteome</keyword>
<feature type="compositionally biased region" description="Low complexity" evidence="1">
    <location>
        <begin position="148"/>
        <end position="160"/>
    </location>
</feature>
<feature type="region of interest" description="Disordered" evidence="1">
    <location>
        <begin position="1007"/>
        <end position="1045"/>
    </location>
</feature>
<feature type="compositionally biased region" description="Polar residues" evidence="1">
    <location>
        <begin position="1059"/>
        <end position="1071"/>
    </location>
</feature>
<feature type="region of interest" description="Disordered" evidence="1">
    <location>
        <begin position="1358"/>
        <end position="1390"/>
    </location>
</feature>
<feature type="compositionally biased region" description="Low complexity" evidence="1">
    <location>
        <begin position="2329"/>
        <end position="2346"/>
    </location>
</feature>
<feature type="compositionally biased region" description="Basic and acidic residues" evidence="1">
    <location>
        <begin position="306"/>
        <end position="318"/>
    </location>
</feature>
<feature type="region of interest" description="Disordered" evidence="1">
    <location>
        <begin position="2327"/>
        <end position="2443"/>
    </location>
</feature>
<accession>A0AAV6XQ67</accession>
<feature type="region of interest" description="Disordered" evidence="1">
    <location>
        <begin position="1059"/>
        <end position="1108"/>
    </location>
</feature>
<feature type="region of interest" description="Disordered" evidence="1">
    <location>
        <begin position="202"/>
        <end position="270"/>
    </location>
</feature>
<feature type="compositionally biased region" description="Basic and acidic residues" evidence="1">
    <location>
        <begin position="523"/>
        <end position="539"/>
    </location>
</feature>
<feature type="region of interest" description="Disordered" evidence="1">
    <location>
        <begin position="1403"/>
        <end position="1454"/>
    </location>
</feature>
<feature type="compositionally biased region" description="Basic residues" evidence="1">
    <location>
        <begin position="1699"/>
        <end position="1712"/>
    </location>
</feature>
<feature type="region of interest" description="Disordered" evidence="1">
    <location>
        <begin position="92"/>
        <end position="175"/>
    </location>
</feature>
<feature type="region of interest" description="Disordered" evidence="1">
    <location>
        <begin position="745"/>
        <end position="773"/>
    </location>
</feature>
<comment type="caution">
    <text evidence="2">The sequence shown here is derived from an EMBL/GenBank/DDBJ whole genome shotgun (WGS) entry which is preliminary data.</text>
</comment>
<feature type="compositionally biased region" description="Polar residues" evidence="1">
    <location>
        <begin position="2434"/>
        <end position="2443"/>
    </location>
</feature>
<feature type="compositionally biased region" description="Polar residues" evidence="1">
    <location>
        <begin position="494"/>
        <end position="508"/>
    </location>
</feature>
<feature type="compositionally biased region" description="Polar residues" evidence="1">
    <location>
        <begin position="2411"/>
        <end position="2427"/>
    </location>
</feature>
<feature type="compositionally biased region" description="Polar residues" evidence="1">
    <location>
        <begin position="250"/>
        <end position="260"/>
    </location>
</feature>
<feature type="region of interest" description="Disordered" evidence="1">
    <location>
        <begin position="457"/>
        <end position="539"/>
    </location>
</feature>
<protein>
    <recommendedName>
        <fullName evidence="4">BAT2 N-terminal domain-containing protein</fullName>
    </recommendedName>
</protein>
<feature type="region of interest" description="Disordered" evidence="1">
    <location>
        <begin position="1688"/>
        <end position="1717"/>
    </location>
</feature>
<evidence type="ECO:0000256" key="1">
    <source>
        <dbReference type="SAM" id="MobiDB-lite"/>
    </source>
</evidence>
<feature type="compositionally biased region" description="Gly residues" evidence="1">
    <location>
        <begin position="98"/>
        <end position="111"/>
    </location>
</feature>
<proteinExistence type="predicted"/>
<feature type="compositionally biased region" description="Basic and acidic residues" evidence="1">
    <location>
        <begin position="474"/>
        <end position="493"/>
    </location>
</feature>
<feature type="region of interest" description="Disordered" evidence="1">
    <location>
        <begin position="965"/>
        <end position="985"/>
    </location>
</feature>
<feature type="compositionally biased region" description="Low complexity" evidence="1">
    <location>
        <begin position="112"/>
        <end position="121"/>
    </location>
</feature>
<dbReference type="InterPro" id="IPR051195">
    <property type="entry name" value="Fungal_stress_NST1"/>
</dbReference>
<feature type="region of interest" description="Disordered" evidence="1">
    <location>
        <begin position="786"/>
        <end position="825"/>
    </location>
</feature>
<feature type="compositionally biased region" description="Basic and acidic residues" evidence="1">
    <location>
        <begin position="1688"/>
        <end position="1698"/>
    </location>
</feature>
<evidence type="ECO:0008006" key="4">
    <source>
        <dbReference type="Google" id="ProtNLM"/>
    </source>
</evidence>
<feature type="compositionally biased region" description="Low complexity" evidence="1">
    <location>
        <begin position="1009"/>
        <end position="1018"/>
    </location>
</feature>
<feature type="compositionally biased region" description="Polar residues" evidence="1">
    <location>
        <begin position="2081"/>
        <end position="2099"/>
    </location>
</feature>
<feature type="region of interest" description="Disordered" evidence="1">
    <location>
        <begin position="609"/>
        <end position="640"/>
    </location>
</feature>
<feature type="compositionally biased region" description="Polar residues" evidence="1">
    <location>
        <begin position="1362"/>
        <end position="1372"/>
    </location>
</feature>
<feature type="compositionally biased region" description="Basic and acidic residues" evidence="1">
    <location>
        <begin position="226"/>
        <end position="239"/>
    </location>
</feature>